<protein>
    <submittedName>
        <fullName evidence="1">Uncharacterized protein</fullName>
    </submittedName>
</protein>
<organism evidence="1 2">
    <name type="scientific">Chromatium okenii</name>
    <dbReference type="NCBI Taxonomy" id="61644"/>
    <lineage>
        <taxon>Bacteria</taxon>
        <taxon>Pseudomonadati</taxon>
        <taxon>Pseudomonadota</taxon>
        <taxon>Gammaproteobacteria</taxon>
        <taxon>Chromatiales</taxon>
        <taxon>Chromatiaceae</taxon>
        <taxon>Chromatium</taxon>
    </lineage>
</organism>
<name>A0A2S7XLS8_9GAMM</name>
<keyword evidence="2" id="KW-1185">Reference proteome</keyword>
<reference evidence="1 2" key="1">
    <citation type="submission" date="2018-01" db="EMBL/GenBank/DDBJ databases">
        <title>The complete genome sequence of Chromatium okenii LaCa, a purple sulfur bacterium with a turbulent life.</title>
        <authorList>
            <person name="Luedin S.M."/>
            <person name="Liechti N."/>
            <person name="Storelli N."/>
            <person name="Danza F."/>
            <person name="Wittwer M."/>
            <person name="Pothier J.F."/>
            <person name="Tonolla M.A."/>
        </authorList>
    </citation>
    <scope>NUCLEOTIDE SEQUENCE [LARGE SCALE GENOMIC DNA]</scope>
    <source>
        <strain evidence="1 2">LaCa</strain>
    </source>
</reference>
<comment type="caution">
    <text evidence="1">The sequence shown here is derived from an EMBL/GenBank/DDBJ whole genome shotgun (WGS) entry which is preliminary data.</text>
</comment>
<proteinExistence type="predicted"/>
<evidence type="ECO:0000313" key="1">
    <source>
        <dbReference type="EMBL" id="PQJ94694.1"/>
    </source>
</evidence>
<gene>
    <name evidence="1" type="ORF">CXB77_18875</name>
</gene>
<accession>A0A2S7XLS8</accession>
<dbReference type="EMBL" id="PPGH01000045">
    <property type="protein sequence ID" value="PQJ94694.1"/>
    <property type="molecule type" value="Genomic_DNA"/>
</dbReference>
<dbReference type="Proteomes" id="UP000239936">
    <property type="component" value="Unassembled WGS sequence"/>
</dbReference>
<dbReference type="AlphaFoldDB" id="A0A2S7XLS8"/>
<evidence type="ECO:0000313" key="2">
    <source>
        <dbReference type="Proteomes" id="UP000239936"/>
    </source>
</evidence>
<sequence length="75" mass="8869">MTVNGVVMSLRQDREYPDMFYISSDELRWFEVEAINGGYRCLNTGTVYYTDPQLDTPVDYLRIHPIPMPWAIRNH</sequence>